<evidence type="ECO:0000313" key="1">
    <source>
        <dbReference type="EMBL" id="GAA2149768.1"/>
    </source>
</evidence>
<protein>
    <submittedName>
        <fullName evidence="1">GYD domain-containing protein</fullName>
    </submittedName>
</protein>
<name>A0ABN2ZXR1_9ACTN</name>
<keyword evidence="2" id="KW-1185">Reference proteome</keyword>
<sequence>MAQYLLEVAYTPESWAKQIRDQGNVLDRIQPLLEASGGRIESMFYAFGDYDLVGIADFASPEGAAAFSLAATAGGAVKTFKTTPLLTIEQGLDAMARASEAAKGYRPPVDTPAGHRA</sequence>
<accession>A0ABN2ZXR1</accession>
<dbReference type="Pfam" id="PF08734">
    <property type="entry name" value="GYD"/>
    <property type="match status" value="1"/>
</dbReference>
<dbReference type="Proteomes" id="UP001501771">
    <property type="component" value="Unassembled WGS sequence"/>
</dbReference>
<gene>
    <name evidence="1" type="ORF">GCM10009844_29800</name>
</gene>
<evidence type="ECO:0000313" key="2">
    <source>
        <dbReference type="Proteomes" id="UP001501771"/>
    </source>
</evidence>
<reference evidence="1 2" key="1">
    <citation type="journal article" date="2019" name="Int. J. Syst. Evol. Microbiol.">
        <title>The Global Catalogue of Microorganisms (GCM) 10K type strain sequencing project: providing services to taxonomists for standard genome sequencing and annotation.</title>
        <authorList>
            <consortium name="The Broad Institute Genomics Platform"/>
            <consortium name="The Broad Institute Genome Sequencing Center for Infectious Disease"/>
            <person name="Wu L."/>
            <person name="Ma J."/>
        </authorList>
    </citation>
    <scope>NUCLEOTIDE SEQUENCE [LARGE SCALE GENOMIC DNA]</scope>
    <source>
        <strain evidence="1 2">JCM 16022</strain>
    </source>
</reference>
<organism evidence="1 2">
    <name type="scientific">Nocardioides koreensis</name>
    <dbReference type="NCBI Taxonomy" id="433651"/>
    <lineage>
        <taxon>Bacteria</taxon>
        <taxon>Bacillati</taxon>
        <taxon>Actinomycetota</taxon>
        <taxon>Actinomycetes</taxon>
        <taxon>Propionibacteriales</taxon>
        <taxon>Nocardioidaceae</taxon>
        <taxon>Nocardioides</taxon>
    </lineage>
</organism>
<dbReference type="RefSeq" id="WP_344153749.1">
    <property type="nucleotide sequence ID" value="NZ_BAAAQR010000009.1"/>
</dbReference>
<comment type="caution">
    <text evidence="1">The sequence shown here is derived from an EMBL/GenBank/DDBJ whole genome shotgun (WGS) entry which is preliminary data.</text>
</comment>
<dbReference type="EMBL" id="BAAAQR010000009">
    <property type="protein sequence ID" value="GAA2149768.1"/>
    <property type="molecule type" value="Genomic_DNA"/>
</dbReference>
<proteinExistence type="predicted"/>
<dbReference type="InterPro" id="IPR014845">
    <property type="entry name" value="GYD/TTHA1554"/>
</dbReference>